<evidence type="ECO:0000313" key="1">
    <source>
        <dbReference type="EMBL" id="KAB8039489.1"/>
    </source>
</evidence>
<dbReference type="AlphaFoldDB" id="A0A6N6VUR1"/>
<proteinExistence type="predicted"/>
<sequence>MKKSNYFWFFILLNFFLTNSCSDLSDLADPGKKDDPLSLFSFSSLQDLANQALVSGTVPQYSTFGNKSGLITVGDASGCVVMSYGKLKCWGQNDNAQLGDGSTSNNANPHLATSVNPSSISDIIVAVVSGRTSTCAYYYSGFKCWGNQTNGVLGNGVTTSYATTPQNVTNATGVVIKAIQLNDGYSCMMSSSGVITCWGLNTSGQLGNGTTTSSTTGVNVSLGGTASTFVSHNNDGCAILASNILKCWGQDFGSTPVTITTSGTPQFLGGGTLYSPFFTCVVLTNSTVQCFGNNGNPNGEFGNGTTGSSSSTTAVTVLNNSTGQPLSGVNMVGTGDSGTANGHGFACAVVDDFTSVYCWGSNSYGNFGNATTTNSTKATKVNKTWPNSNIIDIAVSDGRACILLKNNDVWCWGGGYYNKGELGNGSLTGNSNVAIKILNRTDP</sequence>
<comment type="caution">
    <text evidence="1">The sequence shown here is derived from an EMBL/GenBank/DDBJ whole genome shotgun (WGS) entry which is preliminary data.</text>
</comment>
<dbReference type="OrthoDB" id="5652970at2"/>
<dbReference type="InterPro" id="IPR009091">
    <property type="entry name" value="RCC1/BLIP-II"/>
</dbReference>
<dbReference type="PANTHER" id="PTHR45982:SF1">
    <property type="entry name" value="REGULATOR OF CHROMOSOME CONDENSATION"/>
    <property type="match status" value="1"/>
</dbReference>
<dbReference type="EMBL" id="WFLM01000002">
    <property type="protein sequence ID" value="KAB8039489.1"/>
    <property type="molecule type" value="Genomic_DNA"/>
</dbReference>
<keyword evidence="2" id="KW-1185">Reference proteome</keyword>
<dbReference type="InterPro" id="IPR051553">
    <property type="entry name" value="Ran_GTPase-activating"/>
</dbReference>
<dbReference type="Proteomes" id="UP000437748">
    <property type="component" value="Unassembled WGS sequence"/>
</dbReference>
<dbReference type="Gene3D" id="2.130.10.30">
    <property type="entry name" value="Regulator of chromosome condensation 1/beta-lactamase-inhibitor protein II"/>
    <property type="match status" value="2"/>
</dbReference>
<dbReference type="SUPFAM" id="SSF50985">
    <property type="entry name" value="RCC1/BLIP-II"/>
    <property type="match status" value="2"/>
</dbReference>
<organism evidence="1 2">
    <name type="scientific">Silvanigrella paludirubra</name>
    <dbReference type="NCBI Taxonomy" id="2499159"/>
    <lineage>
        <taxon>Bacteria</taxon>
        <taxon>Pseudomonadati</taxon>
        <taxon>Bdellovibrionota</taxon>
        <taxon>Oligoflexia</taxon>
        <taxon>Silvanigrellales</taxon>
        <taxon>Silvanigrellaceae</taxon>
        <taxon>Silvanigrella</taxon>
    </lineage>
</organism>
<dbReference type="GO" id="GO:0005737">
    <property type="term" value="C:cytoplasm"/>
    <property type="evidence" value="ECO:0007669"/>
    <property type="project" value="TreeGrafter"/>
</dbReference>
<dbReference type="Pfam" id="PF00415">
    <property type="entry name" value="RCC1"/>
    <property type="match status" value="1"/>
</dbReference>
<name>A0A6N6VUR1_9BACT</name>
<dbReference type="InterPro" id="IPR000408">
    <property type="entry name" value="Reg_chr_condens"/>
</dbReference>
<dbReference type="PROSITE" id="PS50012">
    <property type="entry name" value="RCC1_3"/>
    <property type="match status" value="1"/>
</dbReference>
<reference evidence="1 2" key="1">
    <citation type="submission" date="2019-10" db="EMBL/GenBank/DDBJ databases">
        <title>New species of Slilvanegrellaceae.</title>
        <authorList>
            <person name="Pitt A."/>
            <person name="Hahn M.W."/>
        </authorList>
    </citation>
    <scope>NUCLEOTIDE SEQUENCE [LARGE SCALE GENOMIC DNA]</scope>
    <source>
        <strain evidence="1 2">SP-Ram-0.45-NSY-1</strain>
    </source>
</reference>
<dbReference type="Pfam" id="PF13540">
    <property type="entry name" value="RCC1_2"/>
    <property type="match status" value="1"/>
</dbReference>
<evidence type="ECO:0008006" key="3">
    <source>
        <dbReference type="Google" id="ProtNLM"/>
    </source>
</evidence>
<accession>A0A6N6VUR1</accession>
<gene>
    <name evidence="1" type="ORF">GCL60_04330</name>
</gene>
<protein>
    <recommendedName>
        <fullName evidence="3">Chromosome condensation regulator RCC1</fullName>
    </recommendedName>
</protein>
<evidence type="ECO:0000313" key="2">
    <source>
        <dbReference type="Proteomes" id="UP000437748"/>
    </source>
</evidence>
<dbReference type="GO" id="GO:0005085">
    <property type="term" value="F:guanyl-nucleotide exchange factor activity"/>
    <property type="evidence" value="ECO:0007669"/>
    <property type="project" value="TreeGrafter"/>
</dbReference>
<dbReference type="RefSeq" id="WP_153418714.1">
    <property type="nucleotide sequence ID" value="NZ_WFLM01000002.1"/>
</dbReference>
<dbReference type="PANTHER" id="PTHR45982">
    <property type="entry name" value="REGULATOR OF CHROMOSOME CONDENSATION"/>
    <property type="match status" value="1"/>
</dbReference>